<proteinExistence type="predicted"/>
<protein>
    <submittedName>
        <fullName evidence="2">ABC-2 type transport system permease protein</fullName>
    </submittedName>
</protein>
<dbReference type="AlphaFoldDB" id="A0A4V3EJ29"/>
<comment type="caution">
    <text evidence="2">The sequence shown here is derived from an EMBL/GenBank/DDBJ whole genome shotgun (WGS) entry which is preliminary data.</text>
</comment>
<keyword evidence="1" id="KW-0812">Transmembrane</keyword>
<evidence type="ECO:0000313" key="2">
    <source>
        <dbReference type="EMBL" id="TDT15688.1"/>
    </source>
</evidence>
<organism evidence="2 3">
    <name type="scientific">Ilumatobacter fluminis</name>
    <dbReference type="NCBI Taxonomy" id="467091"/>
    <lineage>
        <taxon>Bacteria</taxon>
        <taxon>Bacillati</taxon>
        <taxon>Actinomycetota</taxon>
        <taxon>Acidimicrobiia</taxon>
        <taxon>Acidimicrobiales</taxon>
        <taxon>Ilumatobacteraceae</taxon>
        <taxon>Ilumatobacter</taxon>
    </lineage>
</organism>
<evidence type="ECO:0000313" key="3">
    <source>
        <dbReference type="Proteomes" id="UP000294558"/>
    </source>
</evidence>
<name>A0A4V3EJ29_9ACTN</name>
<feature type="transmembrane region" description="Helical" evidence="1">
    <location>
        <begin position="501"/>
        <end position="525"/>
    </location>
</feature>
<feature type="transmembrane region" description="Helical" evidence="1">
    <location>
        <begin position="191"/>
        <end position="210"/>
    </location>
</feature>
<gene>
    <name evidence="2" type="ORF">BDK89_1264</name>
</gene>
<dbReference type="EMBL" id="SOAU01000001">
    <property type="protein sequence ID" value="TDT15688.1"/>
    <property type="molecule type" value="Genomic_DNA"/>
</dbReference>
<sequence length="532" mass="55206">MSRSRHDEGTFGLVRANLRRDRVRIGVWIAGITAMVAVSAQSVKALFPTQADLDAAAASSDNPAIVAFQGPPYGLDTVGGQVAFQIGAPGLVLVGLMALLQTGRLTRSEEEAGRLELVRSLPVGRHAPTLAAGIVVGAMCLAVGVLTALALALQGLPLAGSVCFGVGYAAVGAVFMAITLVTAQMSENPRVANGMAGLALGASFILRAVGDAGENFLSWLSPIGWSQQTRAFADERWWPFLLSFGATALLFVVATKLENHRDLGAGLVAPKAGADRATPRLSSPFALALRLQRGSVATWAGGTAALALVYGGLTSAIEDFIDDNPQLEDFFAQTGGDVADITSSYLATSAQVTALIGSGYVIQSVLRLRSEETRERTEPVLATATSRWRYWVGHLGVAVGGALVVLLLSGLVLGISSAAVMGDGSLFGDGVAAVLAYFPAVLVMAGVPALTVGLFPRFSAVAWAMLMLTFVVSFFGTLLELPDWVLAVSPFDHIALVPVETMSVASVTGLCLVAAALLGVGLATYQRRDIPA</sequence>
<feature type="transmembrane region" description="Helical" evidence="1">
    <location>
        <begin position="25"/>
        <end position="43"/>
    </location>
</feature>
<keyword evidence="1" id="KW-0472">Membrane</keyword>
<keyword evidence="1" id="KW-1133">Transmembrane helix</keyword>
<dbReference type="RefSeq" id="WP_133868122.1">
    <property type="nucleotide sequence ID" value="NZ_SOAU01000001.1"/>
</dbReference>
<evidence type="ECO:0000256" key="1">
    <source>
        <dbReference type="SAM" id="Phobius"/>
    </source>
</evidence>
<accession>A0A4V3EJ29</accession>
<feature type="transmembrane region" description="Helical" evidence="1">
    <location>
        <begin position="158"/>
        <end position="179"/>
    </location>
</feature>
<feature type="transmembrane region" description="Helical" evidence="1">
    <location>
        <begin position="462"/>
        <end position="481"/>
    </location>
</feature>
<feature type="transmembrane region" description="Helical" evidence="1">
    <location>
        <begin position="431"/>
        <end position="455"/>
    </location>
</feature>
<feature type="transmembrane region" description="Helical" evidence="1">
    <location>
        <begin position="82"/>
        <end position="100"/>
    </location>
</feature>
<feature type="transmembrane region" description="Helical" evidence="1">
    <location>
        <begin position="395"/>
        <end position="419"/>
    </location>
</feature>
<reference evidence="2 3" key="1">
    <citation type="submission" date="2019-03" db="EMBL/GenBank/DDBJ databases">
        <title>Sequencing the genomes of 1000 actinobacteria strains.</title>
        <authorList>
            <person name="Klenk H.-P."/>
        </authorList>
    </citation>
    <scope>NUCLEOTIDE SEQUENCE [LARGE SCALE GENOMIC DNA]</scope>
    <source>
        <strain evidence="2 3">DSM 18936</strain>
    </source>
</reference>
<feature type="transmembrane region" description="Helical" evidence="1">
    <location>
        <begin position="237"/>
        <end position="254"/>
    </location>
</feature>
<dbReference type="OrthoDB" id="2014935at2"/>
<dbReference type="Proteomes" id="UP000294558">
    <property type="component" value="Unassembled WGS sequence"/>
</dbReference>
<keyword evidence="3" id="KW-1185">Reference proteome</keyword>
<feature type="transmembrane region" description="Helical" evidence="1">
    <location>
        <begin position="129"/>
        <end position="152"/>
    </location>
</feature>